<evidence type="ECO:0000259" key="11">
    <source>
        <dbReference type="Pfam" id="PF02866"/>
    </source>
</evidence>
<evidence type="ECO:0000313" key="13">
    <source>
        <dbReference type="Proteomes" id="UP000195981"/>
    </source>
</evidence>
<feature type="binding site" evidence="9">
    <location>
        <begin position="17"/>
        <end position="22"/>
    </location>
    <ligand>
        <name>NAD(+)</name>
        <dbReference type="ChEBI" id="CHEBI:57540"/>
    </ligand>
</feature>
<evidence type="ECO:0000256" key="3">
    <source>
        <dbReference type="ARBA" id="ARBA00012967"/>
    </source>
</evidence>
<dbReference type="GO" id="GO:0004459">
    <property type="term" value="F:L-lactate dehydrogenase (NAD+) activity"/>
    <property type="evidence" value="ECO:0007669"/>
    <property type="project" value="UniProtKB-UniRule"/>
</dbReference>
<evidence type="ECO:0000256" key="5">
    <source>
        <dbReference type="ARBA" id="ARBA00023027"/>
    </source>
</evidence>
<dbReference type="PRINTS" id="PR00086">
    <property type="entry name" value="LLDHDRGNASE"/>
</dbReference>
<comment type="similarity">
    <text evidence="2 7">Belongs to the LDH/MDH superfamily. LDH family.</text>
</comment>
<keyword evidence="13" id="KW-1185">Reference proteome</keyword>
<comment type="caution">
    <text evidence="7">Lacks conserved residue(s) required for the propagation of feature annotation.</text>
</comment>
<feature type="binding site" evidence="7">
    <location>
        <position position="109"/>
    </location>
    <ligand>
        <name>NAD(+)</name>
        <dbReference type="ChEBI" id="CHEBI:57540"/>
    </ligand>
</feature>
<dbReference type="PANTHER" id="PTHR43128:SF16">
    <property type="entry name" value="L-LACTATE DEHYDROGENASE"/>
    <property type="match status" value="1"/>
</dbReference>
<dbReference type="GO" id="GO:0006096">
    <property type="term" value="P:glycolytic process"/>
    <property type="evidence" value="ECO:0007669"/>
    <property type="project" value="UniProtKB-UniRule"/>
</dbReference>
<proteinExistence type="inferred from homology"/>
<dbReference type="InterPro" id="IPR036291">
    <property type="entry name" value="NAD(P)-bd_dom_sf"/>
</dbReference>
<organism evidence="12 13">
    <name type="scientific">Brachybacterium nesterenkovii</name>
    <dbReference type="NCBI Taxonomy" id="47847"/>
    <lineage>
        <taxon>Bacteria</taxon>
        <taxon>Bacillati</taxon>
        <taxon>Actinomycetota</taxon>
        <taxon>Actinomycetes</taxon>
        <taxon>Micrococcales</taxon>
        <taxon>Dermabacteraceae</taxon>
        <taxon>Brachybacterium</taxon>
    </lineage>
</organism>
<comment type="function">
    <text evidence="7">Catalyzes the conversion of lactate to pyruvate.</text>
</comment>
<comment type="catalytic activity">
    <reaction evidence="6 7">
        <text>(S)-lactate + NAD(+) = pyruvate + NADH + H(+)</text>
        <dbReference type="Rhea" id="RHEA:23444"/>
        <dbReference type="ChEBI" id="CHEBI:15361"/>
        <dbReference type="ChEBI" id="CHEBI:15378"/>
        <dbReference type="ChEBI" id="CHEBI:16651"/>
        <dbReference type="ChEBI" id="CHEBI:57540"/>
        <dbReference type="ChEBI" id="CHEBI:57945"/>
        <dbReference type="EC" id="1.1.1.27"/>
    </reaction>
</comment>
<evidence type="ECO:0000256" key="4">
    <source>
        <dbReference type="ARBA" id="ARBA00023002"/>
    </source>
</evidence>
<accession>A0A1X6WZV4</accession>
<name>A0A1X6WZV4_9MICO</name>
<feature type="binding site" evidence="7">
    <location>
        <begin position="156"/>
        <end position="159"/>
    </location>
    <ligand>
        <name>substrate</name>
    </ligand>
</feature>
<comment type="subunit">
    <text evidence="7">Homotetramer.</text>
</comment>
<feature type="binding site" evidence="7 9">
    <location>
        <begin position="126"/>
        <end position="128"/>
    </location>
    <ligand>
        <name>NAD(+)</name>
        <dbReference type="ChEBI" id="CHEBI:57540"/>
    </ligand>
</feature>
<keyword evidence="5 7" id="KW-0520">NAD</keyword>
<dbReference type="Pfam" id="PF00056">
    <property type="entry name" value="Ldh_1_N"/>
    <property type="match status" value="1"/>
</dbReference>
<dbReference type="PIRSF" id="PIRSF000102">
    <property type="entry name" value="Lac_mal_DH"/>
    <property type="match status" value="1"/>
</dbReference>
<feature type="binding site" evidence="7">
    <location>
        <begin position="87"/>
        <end position="88"/>
    </location>
    <ligand>
        <name>NAD(+)</name>
        <dbReference type="ChEBI" id="CHEBI:57540"/>
    </ligand>
</feature>
<feature type="binding site" evidence="7">
    <location>
        <position position="151"/>
    </location>
    <ligand>
        <name>NAD(+)</name>
        <dbReference type="ChEBI" id="CHEBI:57540"/>
    </ligand>
</feature>
<dbReference type="InterPro" id="IPR015955">
    <property type="entry name" value="Lactate_DH/Glyco_Ohase_4_C"/>
</dbReference>
<dbReference type="Proteomes" id="UP000195981">
    <property type="component" value="Unassembled WGS sequence"/>
</dbReference>
<feature type="binding site" evidence="7">
    <location>
        <position position="90"/>
    </location>
    <ligand>
        <name>substrate</name>
    </ligand>
</feature>
<evidence type="ECO:0000259" key="10">
    <source>
        <dbReference type="Pfam" id="PF00056"/>
    </source>
</evidence>
<dbReference type="NCBIfam" id="TIGR01771">
    <property type="entry name" value="L-LDH-NAD"/>
    <property type="match status" value="1"/>
</dbReference>
<feature type="domain" description="Lactate/malate dehydrogenase C-terminal" evidence="11">
    <location>
        <begin position="153"/>
        <end position="316"/>
    </location>
</feature>
<evidence type="ECO:0000256" key="6">
    <source>
        <dbReference type="ARBA" id="ARBA00049258"/>
    </source>
</evidence>
<comment type="pathway">
    <text evidence="1 7">Fermentation; pyruvate fermentation to lactate; (S)-lactate from pyruvate: step 1/1.</text>
</comment>
<keyword evidence="7" id="KW-0963">Cytoplasm</keyword>
<evidence type="ECO:0000256" key="7">
    <source>
        <dbReference type="HAMAP-Rule" id="MF_00488"/>
    </source>
</evidence>
<comment type="subcellular location">
    <subcellularLocation>
        <location evidence="7">Cytoplasm</location>
    </subcellularLocation>
</comment>
<evidence type="ECO:0000256" key="8">
    <source>
        <dbReference type="PIRSR" id="PIRSR000102-1"/>
    </source>
</evidence>
<dbReference type="UniPathway" id="UPA00554">
    <property type="reaction ID" value="UER00611"/>
</dbReference>
<dbReference type="Pfam" id="PF02866">
    <property type="entry name" value="Ldh_1_C"/>
    <property type="match status" value="1"/>
</dbReference>
<dbReference type="GO" id="GO:0005737">
    <property type="term" value="C:cytoplasm"/>
    <property type="evidence" value="ECO:0007669"/>
    <property type="project" value="UniProtKB-SubCell"/>
</dbReference>
<dbReference type="InterPro" id="IPR018177">
    <property type="entry name" value="L-lactate_DH_AS"/>
</dbReference>
<feature type="binding site" evidence="7">
    <location>
        <begin position="128"/>
        <end position="131"/>
    </location>
    <ligand>
        <name>substrate</name>
    </ligand>
</feature>
<dbReference type="InterPro" id="IPR022383">
    <property type="entry name" value="Lactate/malate_DH_C"/>
</dbReference>
<evidence type="ECO:0000256" key="2">
    <source>
        <dbReference type="ARBA" id="ARBA00006054"/>
    </source>
</evidence>
<evidence type="ECO:0000256" key="1">
    <source>
        <dbReference type="ARBA" id="ARBA00004843"/>
    </source>
</evidence>
<feature type="binding site" evidence="7">
    <location>
        <position position="239"/>
    </location>
    <ligand>
        <name>substrate</name>
    </ligand>
</feature>
<dbReference type="HAMAP" id="MF_00488">
    <property type="entry name" value="Lactate_dehydrog"/>
    <property type="match status" value="1"/>
</dbReference>
<dbReference type="SUPFAM" id="SSF51735">
    <property type="entry name" value="NAD(P)-binding Rossmann-fold domains"/>
    <property type="match status" value="1"/>
</dbReference>
<dbReference type="Gene3D" id="3.40.50.720">
    <property type="entry name" value="NAD(P)-binding Rossmann-like Domain"/>
    <property type="match status" value="1"/>
</dbReference>
<feature type="modified residue" description="Phosphotyrosine" evidence="7">
    <location>
        <position position="230"/>
    </location>
</feature>
<keyword evidence="7" id="KW-0597">Phosphoprotein</keyword>
<feature type="binding site" evidence="9">
    <location>
        <position position="103"/>
    </location>
    <ligand>
        <name>NAD(+)</name>
        <dbReference type="ChEBI" id="CHEBI:57540"/>
    </ligand>
</feature>
<dbReference type="PANTHER" id="PTHR43128">
    <property type="entry name" value="L-2-HYDROXYCARBOXYLATE DEHYDROGENASE (NAD(P)(+))"/>
    <property type="match status" value="1"/>
</dbReference>
<feature type="domain" description="Lactate/malate dehydrogenase N-terminal" evidence="10">
    <location>
        <begin position="12"/>
        <end position="149"/>
    </location>
</feature>
<feature type="binding site" evidence="7 9">
    <location>
        <position position="42"/>
    </location>
    <ligand>
        <name>NAD(+)</name>
        <dbReference type="ChEBI" id="CHEBI:57540"/>
    </ligand>
</feature>
<feature type="binding site" evidence="7">
    <location>
        <position position="47"/>
    </location>
    <ligand>
        <name>NAD(+)</name>
        <dbReference type="ChEBI" id="CHEBI:57540"/>
    </ligand>
</feature>
<dbReference type="AlphaFoldDB" id="A0A1X6WZV4"/>
<keyword evidence="4 7" id="KW-0560">Oxidoreductase</keyword>
<gene>
    <name evidence="7" type="primary">ldh</name>
    <name evidence="12" type="ORF">FM110_06690</name>
</gene>
<dbReference type="GO" id="GO:0006089">
    <property type="term" value="P:lactate metabolic process"/>
    <property type="evidence" value="ECO:0007669"/>
    <property type="project" value="TreeGrafter"/>
</dbReference>
<feature type="binding site" evidence="7">
    <location>
        <position position="96"/>
    </location>
    <ligand>
        <name>substrate</name>
    </ligand>
</feature>
<dbReference type="SUPFAM" id="SSF56327">
    <property type="entry name" value="LDH C-terminal domain-like"/>
    <property type="match status" value="1"/>
</dbReference>
<evidence type="ECO:0000313" key="12">
    <source>
        <dbReference type="EMBL" id="SLM91535.1"/>
    </source>
</evidence>
<feature type="active site" description="Proton acceptor" evidence="7 8">
    <location>
        <position position="183"/>
    </location>
</feature>
<dbReference type="InterPro" id="IPR001557">
    <property type="entry name" value="L-lactate/malate_DH"/>
</dbReference>
<feature type="binding site" evidence="7">
    <location>
        <position position="176"/>
    </location>
    <ligand>
        <name>beta-D-fructose 1,6-bisphosphate</name>
        <dbReference type="ChEBI" id="CHEBI:32966"/>
        <note>allosteric activator</note>
    </ligand>
</feature>
<protein>
    <recommendedName>
        <fullName evidence="3 7">L-lactate dehydrogenase</fullName>
        <shortName evidence="7">L-LDH</shortName>
        <ecNumber evidence="3 7">1.1.1.27</ecNumber>
    </recommendedName>
</protein>
<keyword evidence="7" id="KW-0021">Allosteric enzyme</keyword>
<dbReference type="Gene3D" id="3.90.110.10">
    <property type="entry name" value="Lactate dehydrogenase/glycoside hydrolase, family 4, C-terminal"/>
    <property type="match status" value="1"/>
</dbReference>
<reference evidence="12 13" key="1">
    <citation type="submission" date="2017-02" db="EMBL/GenBank/DDBJ databases">
        <authorList>
            <person name="Peterson S.W."/>
        </authorList>
    </citation>
    <scope>NUCLEOTIDE SEQUENCE [LARGE SCALE GENOMIC DNA]</scope>
    <source>
        <strain evidence="12 13">CIP104813</strain>
    </source>
</reference>
<sequence length="322" mass="32997">MHRNAVPAAGSKLAVIGAGAVGSSVAYAALLRGSARTIALYDLKKEKVEAEVLDLAHGSPLASGARIIGGDDITCVQGADVVVITAGAAQRPGQTRLDLAGTNVSILRSLMPQLLEQAPDAVYVLVTNPCDVLTVAALGISGLPAGRVFASGTVLDTSRLRNLLSWMTGVSARSIHATIAGEHGDSEFGLWSSATVGGVPLRECRGADGTLSFTDAALDDLGHQVAEAAYTVIQGKGATNLAVGVSAARIVEAVLTDEHAVLPVSSLLDGYQGISGVAMSIPSVVGRQGVIRRLDVPMDEREQARLHASADALRAVQESLGI</sequence>
<dbReference type="InterPro" id="IPR001236">
    <property type="entry name" value="Lactate/malate_DH_N"/>
</dbReference>
<dbReference type="InterPro" id="IPR011304">
    <property type="entry name" value="L-lactate_DH"/>
</dbReference>
<dbReference type="EMBL" id="FWFG01000060">
    <property type="protein sequence ID" value="SLM91535.1"/>
    <property type="molecule type" value="Genomic_DNA"/>
</dbReference>
<evidence type="ECO:0000256" key="9">
    <source>
        <dbReference type="PIRSR" id="PIRSR000102-3"/>
    </source>
</evidence>
<dbReference type="PROSITE" id="PS00064">
    <property type="entry name" value="L_LDH"/>
    <property type="match status" value="1"/>
</dbReference>
<feature type="binding site" evidence="7">
    <location>
        <position position="161"/>
    </location>
    <ligand>
        <name>beta-D-fructose 1,6-bisphosphate</name>
        <dbReference type="ChEBI" id="CHEBI:32966"/>
        <note>allosteric activator</note>
    </ligand>
</feature>
<dbReference type="EC" id="1.1.1.27" evidence="3 7"/>
<comment type="activity regulation">
    <text evidence="7">Allosterically activated by fructose 1,6-bisphosphate (FBP).</text>
</comment>
<feature type="binding site" evidence="7">
    <location>
        <position position="21"/>
    </location>
    <ligand>
        <name>NAD(+)</name>
        <dbReference type="ChEBI" id="CHEBI:57540"/>
    </ligand>
</feature>